<feature type="transmembrane region" description="Helical" evidence="3">
    <location>
        <begin position="30"/>
        <end position="50"/>
    </location>
</feature>
<evidence type="ECO:0000313" key="5">
    <source>
        <dbReference type="EMBL" id="SCC79200.1"/>
    </source>
</evidence>
<evidence type="ECO:0000313" key="4">
    <source>
        <dbReference type="EMBL" id="KPQ10152.1"/>
    </source>
</evidence>
<dbReference type="GO" id="GO:0016301">
    <property type="term" value="F:kinase activity"/>
    <property type="evidence" value="ECO:0007669"/>
    <property type="project" value="UniProtKB-KW"/>
</dbReference>
<name>A0A0P7ZYW0_9HYPH</name>
<feature type="transmembrane region" description="Helical" evidence="3">
    <location>
        <begin position="56"/>
        <end position="73"/>
    </location>
</feature>
<keyword evidence="7" id="KW-1185">Reference proteome</keyword>
<keyword evidence="4" id="KW-0418">Kinase</keyword>
<gene>
    <name evidence="5" type="ORF">GA0071312_0738</name>
    <name evidence="4" type="ORF">HLUCCO17_11965</name>
</gene>
<keyword evidence="1" id="KW-0175">Coiled coil</keyword>
<evidence type="ECO:0000256" key="3">
    <source>
        <dbReference type="SAM" id="Phobius"/>
    </source>
</evidence>
<evidence type="ECO:0000256" key="1">
    <source>
        <dbReference type="SAM" id="Coils"/>
    </source>
</evidence>
<feature type="region of interest" description="Disordered" evidence="2">
    <location>
        <begin position="106"/>
        <end position="125"/>
    </location>
</feature>
<evidence type="ECO:0000313" key="6">
    <source>
        <dbReference type="Proteomes" id="UP000050497"/>
    </source>
</evidence>
<feature type="coiled-coil region" evidence="1">
    <location>
        <begin position="1"/>
        <end position="28"/>
    </location>
</feature>
<proteinExistence type="predicted"/>
<keyword evidence="4" id="KW-0808">Transferase</keyword>
<evidence type="ECO:0000313" key="7">
    <source>
        <dbReference type="Proteomes" id="UP000182800"/>
    </source>
</evidence>
<dbReference type="STRING" id="1653334.GA0071312_0738"/>
<keyword evidence="3" id="KW-1133">Transmembrane helix</keyword>
<dbReference type="Proteomes" id="UP000182800">
    <property type="component" value="Unassembled WGS sequence"/>
</dbReference>
<dbReference type="EMBL" id="LJSX01000018">
    <property type="protein sequence ID" value="KPQ10152.1"/>
    <property type="molecule type" value="Genomic_DNA"/>
</dbReference>
<dbReference type="EMBL" id="FMBM01000001">
    <property type="protein sequence ID" value="SCC79200.1"/>
    <property type="molecule type" value="Genomic_DNA"/>
</dbReference>
<keyword evidence="3" id="KW-0812">Transmembrane</keyword>
<evidence type="ECO:0000256" key="2">
    <source>
        <dbReference type="SAM" id="MobiDB-lite"/>
    </source>
</evidence>
<protein>
    <submittedName>
        <fullName evidence="4">Archaeal phosphomethylpyrimidine kinase</fullName>
    </submittedName>
</protein>
<comment type="caution">
    <text evidence="4">The sequence shown here is derived from an EMBL/GenBank/DDBJ whole genome shotgun (WGS) entry which is preliminary data.</text>
</comment>
<accession>A0A0P7ZYW0</accession>
<organism evidence="4 6">
    <name type="scientific">Saliniramus fredricksonii</name>
    <dbReference type="NCBI Taxonomy" id="1653334"/>
    <lineage>
        <taxon>Bacteria</taxon>
        <taxon>Pseudomonadati</taxon>
        <taxon>Pseudomonadota</taxon>
        <taxon>Alphaproteobacteria</taxon>
        <taxon>Hyphomicrobiales</taxon>
        <taxon>Salinarimonadaceae</taxon>
        <taxon>Saliniramus</taxon>
    </lineage>
</organism>
<reference evidence="5 7" key="2">
    <citation type="submission" date="2016-08" db="EMBL/GenBank/DDBJ databases">
        <authorList>
            <person name="Varghese N."/>
            <person name="Submissions Spin"/>
        </authorList>
    </citation>
    <scope>NUCLEOTIDE SEQUENCE [LARGE SCALE GENOMIC DNA]</scope>
    <source>
        <strain evidence="5 7">HL-109</strain>
    </source>
</reference>
<keyword evidence="3" id="KW-0472">Membrane</keyword>
<reference evidence="4 6" key="1">
    <citation type="submission" date="2015-09" db="EMBL/GenBank/DDBJ databases">
        <title>Identification and resolution of microdiversity through metagenomic sequencing of parallel consortia.</title>
        <authorList>
            <person name="Nelson W.C."/>
            <person name="Romine M.F."/>
            <person name="Lindemann S.R."/>
        </authorList>
    </citation>
    <scope>NUCLEOTIDE SEQUENCE [LARGE SCALE GENOMIC DNA]</scope>
    <source>
        <strain evidence="4">HL-109</strain>
    </source>
</reference>
<dbReference type="RefSeq" id="WP_074443652.1">
    <property type="nucleotide sequence ID" value="NZ_FMBM01000001.1"/>
</dbReference>
<sequence length="125" mass="13099">MAEIGDRIAKIEEEIIDLADRAENCRKVMIAARIGIIGGAAALAAFIFGILRFDGLVFVVAVTAILVGIVTYGSNKSTREQLLAQIAERKAVRAAMIDSLRMDTVVPTSPRPGLPNGHGPAGGAS</sequence>
<dbReference type="AlphaFoldDB" id="A0A0P7ZYW0"/>
<dbReference type="Proteomes" id="UP000050497">
    <property type="component" value="Unassembled WGS sequence"/>
</dbReference>